<keyword evidence="3" id="KW-1185">Reference proteome</keyword>
<dbReference type="RefSeq" id="WP_216150247.1">
    <property type="nucleotide sequence ID" value="NZ_JAHLDV010000035.1"/>
</dbReference>
<proteinExistence type="predicted"/>
<accession>A0ABS6BV38</accession>
<name>A0ABS6BV38_9CLOT</name>
<keyword evidence="1" id="KW-0472">Membrane</keyword>
<evidence type="ECO:0000313" key="3">
    <source>
        <dbReference type="Proteomes" id="UP000776252"/>
    </source>
</evidence>
<comment type="caution">
    <text evidence="2">The sequence shown here is derived from an EMBL/GenBank/DDBJ whole genome shotgun (WGS) entry which is preliminary data.</text>
</comment>
<evidence type="ECO:0000313" key="2">
    <source>
        <dbReference type="EMBL" id="MBU3160789.1"/>
    </source>
</evidence>
<dbReference type="Proteomes" id="UP000776252">
    <property type="component" value="Unassembled WGS sequence"/>
</dbReference>
<dbReference type="EMBL" id="JAHLDV010000035">
    <property type="protein sequence ID" value="MBU3160789.1"/>
    <property type="molecule type" value="Genomic_DNA"/>
</dbReference>
<protein>
    <recommendedName>
        <fullName evidence="4">DUF3139 domain-containing protein</fullName>
    </recommendedName>
</protein>
<keyword evidence="1" id="KW-1133">Transmembrane helix</keyword>
<keyword evidence="1" id="KW-0812">Transmembrane</keyword>
<feature type="transmembrane region" description="Helical" evidence="1">
    <location>
        <begin position="59"/>
        <end position="78"/>
    </location>
</feature>
<evidence type="ECO:0008006" key="4">
    <source>
        <dbReference type="Google" id="ProtNLM"/>
    </source>
</evidence>
<sequence length="160" mass="18641">MKLKIIGTIVGAIELTMMLFIIKKFFIGSSIFPTTYILSFLILQSVFYNKLSSKNPKKIIQKIVTINILLIIVSFALLPKYTYVEAKTIVQNKYKNELDHFVEFESYSDNSILIRSNNIKDTFVPHRFYYFSFVTNNGEKKYIMMNPSSNDEIVQLKNPK</sequence>
<feature type="transmembrane region" description="Helical" evidence="1">
    <location>
        <begin position="25"/>
        <end position="47"/>
    </location>
</feature>
<evidence type="ECO:0000256" key="1">
    <source>
        <dbReference type="SAM" id="Phobius"/>
    </source>
</evidence>
<gene>
    <name evidence="2" type="ORF">KPL37_13670</name>
</gene>
<reference evidence="2 3" key="1">
    <citation type="submission" date="2021-06" db="EMBL/GenBank/DDBJ databases">
        <title>Clostridia strains as spoilage organisms.</title>
        <authorList>
            <person name="Wambui J."/>
            <person name="Stephan R."/>
            <person name="Stevens M.J.A."/>
        </authorList>
    </citation>
    <scope>NUCLEOTIDE SEQUENCE [LARGE SCALE GENOMIC DNA]</scope>
    <source>
        <strain evidence="2 3">DSM 14204</strain>
    </source>
</reference>
<organism evidence="2 3">
    <name type="scientific">Clostridium frigoris</name>
    <dbReference type="NCBI Taxonomy" id="205327"/>
    <lineage>
        <taxon>Bacteria</taxon>
        <taxon>Bacillati</taxon>
        <taxon>Bacillota</taxon>
        <taxon>Clostridia</taxon>
        <taxon>Eubacteriales</taxon>
        <taxon>Clostridiaceae</taxon>
        <taxon>Clostridium</taxon>
    </lineage>
</organism>